<evidence type="ECO:0000313" key="2">
    <source>
        <dbReference type="EMBL" id="JAP39040.1"/>
    </source>
</evidence>
<keyword evidence="1" id="KW-1133">Transmembrane helix</keyword>
<dbReference type="EMBL" id="GEEE01024185">
    <property type="protein sequence ID" value="JAP39040.1"/>
    <property type="molecule type" value="Transcribed_RNA"/>
</dbReference>
<organism evidence="2">
    <name type="scientific">Schistocephalus solidus</name>
    <name type="common">Tapeworm</name>
    <dbReference type="NCBI Taxonomy" id="70667"/>
    <lineage>
        <taxon>Eukaryota</taxon>
        <taxon>Metazoa</taxon>
        <taxon>Spiralia</taxon>
        <taxon>Lophotrochozoa</taxon>
        <taxon>Platyhelminthes</taxon>
        <taxon>Cestoda</taxon>
        <taxon>Eucestoda</taxon>
        <taxon>Diphyllobothriidea</taxon>
        <taxon>Diphyllobothriidae</taxon>
        <taxon>Schistocephalus</taxon>
    </lineage>
</organism>
<feature type="transmembrane region" description="Helical" evidence="1">
    <location>
        <begin position="84"/>
        <end position="107"/>
    </location>
</feature>
<evidence type="ECO:0008006" key="3">
    <source>
        <dbReference type="Google" id="ProtNLM"/>
    </source>
</evidence>
<name>A0A0X3NI93_SCHSO</name>
<evidence type="ECO:0000256" key="1">
    <source>
        <dbReference type="SAM" id="Phobius"/>
    </source>
</evidence>
<reference evidence="2" key="1">
    <citation type="submission" date="2016-01" db="EMBL/GenBank/DDBJ databases">
        <title>Reference transcriptome for the parasite Schistocephalus solidus: insights into the molecular evolution of parasitism.</title>
        <authorList>
            <person name="Hebert F.O."/>
            <person name="Grambauer S."/>
            <person name="Barber I."/>
            <person name="Landry C.R."/>
            <person name="Aubin-Horth N."/>
        </authorList>
    </citation>
    <scope>NUCLEOTIDE SEQUENCE</scope>
</reference>
<proteinExistence type="predicted"/>
<sequence>MSLCSQKTSIYARLPVHVEDNTKSSSRLPLIYHANAVSRPQHTGARRLLSPVLFVAASDVRDGSKASECFCTESQKSNSCASCFSFLLLLYPFPFVMVVVLSSLLPFSPRMSRINSTSCNCAPSPRFDFRATVPFFIAGVSVPSSPCPNLNPARFPQQQTIPSLTPLTYSRILGLPGVHFRQIGS</sequence>
<dbReference type="AlphaFoldDB" id="A0A0X3NI93"/>
<keyword evidence="1" id="KW-0472">Membrane</keyword>
<accession>A0A0X3NI93</accession>
<keyword evidence="1" id="KW-0812">Transmembrane</keyword>
<protein>
    <recommendedName>
        <fullName evidence="3">Transmembrane protein</fullName>
    </recommendedName>
</protein>
<gene>
    <name evidence="2" type="ORF">TR105135</name>
</gene>